<evidence type="ECO:0000256" key="4">
    <source>
        <dbReference type="ARBA" id="ARBA00022692"/>
    </source>
</evidence>
<dbReference type="EMBL" id="SPPK01000041">
    <property type="protein sequence ID" value="TFU86193.1"/>
    <property type="molecule type" value="Genomic_DNA"/>
</dbReference>
<evidence type="ECO:0000256" key="5">
    <source>
        <dbReference type="ARBA" id="ARBA00022906"/>
    </source>
</evidence>
<dbReference type="InterPro" id="IPR027469">
    <property type="entry name" value="Cation_efflux_TMD_sf"/>
</dbReference>
<feature type="domain" description="Cation efflux protein cytoplasmic" evidence="11">
    <location>
        <begin position="53"/>
        <end position="127"/>
    </location>
</feature>
<dbReference type="InterPro" id="IPR058533">
    <property type="entry name" value="Cation_efflux_TM"/>
</dbReference>
<keyword evidence="5" id="KW-0864">Zinc transport</keyword>
<proteinExistence type="inferred from homology"/>
<keyword evidence="6 9" id="KW-1133">Transmembrane helix</keyword>
<dbReference type="PANTHER" id="PTHR11562">
    <property type="entry name" value="CATION EFFLUX PROTEIN/ ZINC TRANSPORTER"/>
    <property type="match status" value="1"/>
</dbReference>
<keyword evidence="4 9" id="KW-0812">Transmembrane</keyword>
<dbReference type="Gene3D" id="1.20.1510.10">
    <property type="entry name" value="Cation efflux protein transmembrane domain"/>
    <property type="match status" value="1"/>
</dbReference>
<name>A0A4Y9IIX6_9BACT</name>
<comment type="similarity">
    <text evidence="2">Belongs to the cation diffusion facilitator (CDF) transporter (TC 2.A.4) family. SLC30A subfamily.</text>
</comment>
<evidence type="ECO:0000256" key="1">
    <source>
        <dbReference type="ARBA" id="ARBA00004141"/>
    </source>
</evidence>
<dbReference type="AlphaFoldDB" id="A0A4Y9IIX6"/>
<dbReference type="SUPFAM" id="SSF160240">
    <property type="entry name" value="Cation efflux protein cytoplasmic domain-like"/>
    <property type="match status" value="1"/>
</dbReference>
<keyword evidence="5" id="KW-0862">Zinc</keyword>
<keyword evidence="7" id="KW-0406">Ion transport</keyword>
<comment type="subcellular location">
    <subcellularLocation>
        <location evidence="1">Membrane</location>
        <topology evidence="1">Multi-pass membrane protein</topology>
    </subcellularLocation>
</comment>
<dbReference type="Pfam" id="PF01545">
    <property type="entry name" value="Cation_efflux"/>
    <property type="match status" value="1"/>
</dbReference>
<keyword evidence="3" id="KW-0813">Transport</keyword>
<dbReference type="SUPFAM" id="SSF161111">
    <property type="entry name" value="Cation efflux protein transmembrane domain-like"/>
    <property type="match status" value="1"/>
</dbReference>
<dbReference type="GO" id="GO:0005385">
    <property type="term" value="F:zinc ion transmembrane transporter activity"/>
    <property type="evidence" value="ECO:0007669"/>
    <property type="project" value="TreeGrafter"/>
</dbReference>
<evidence type="ECO:0000256" key="7">
    <source>
        <dbReference type="ARBA" id="ARBA00023065"/>
    </source>
</evidence>
<organism evidence="12 13">
    <name type="scientific">Dysgonomonas mossii</name>
    <dbReference type="NCBI Taxonomy" id="163665"/>
    <lineage>
        <taxon>Bacteria</taxon>
        <taxon>Pseudomonadati</taxon>
        <taxon>Bacteroidota</taxon>
        <taxon>Bacteroidia</taxon>
        <taxon>Bacteroidales</taxon>
        <taxon>Dysgonomonadaceae</taxon>
        <taxon>Dysgonomonas</taxon>
    </lineage>
</organism>
<feature type="non-terminal residue" evidence="12">
    <location>
        <position position="1"/>
    </location>
</feature>
<dbReference type="InterPro" id="IPR036837">
    <property type="entry name" value="Cation_efflux_CTD_sf"/>
</dbReference>
<comment type="caution">
    <text evidence="12">The sequence shown here is derived from an EMBL/GenBank/DDBJ whole genome shotgun (WGS) entry which is preliminary data.</text>
</comment>
<evidence type="ECO:0000259" key="10">
    <source>
        <dbReference type="Pfam" id="PF01545"/>
    </source>
</evidence>
<dbReference type="PANTHER" id="PTHR11562:SF17">
    <property type="entry name" value="RE54080P-RELATED"/>
    <property type="match status" value="1"/>
</dbReference>
<dbReference type="InterPro" id="IPR050681">
    <property type="entry name" value="CDF/SLC30A"/>
</dbReference>
<accession>A0A4Y9IIX6</accession>
<evidence type="ECO:0000256" key="8">
    <source>
        <dbReference type="ARBA" id="ARBA00023136"/>
    </source>
</evidence>
<dbReference type="Proteomes" id="UP000298285">
    <property type="component" value="Unassembled WGS sequence"/>
</dbReference>
<dbReference type="GO" id="GO:0005886">
    <property type="term" value="C:plasma membrane"/>
    <property type="evidence" value="ECO:0007669"/>
    <property type="project" value="TreeGrafter"/>
</dbReference>
<feature type="transmembrane region" description="Helical" evidence="9">
    <location>
        <begin position="6"/>
        <end position="34"/>
    </location>
</feature>
<dbReference type="InterPro" id="IPR027470">
    <property type="entry name" value="Cation_efflux_CTD"/>
</dbReference>
<keyword evidence="8 9" id="KW-0472">Membrane</keyword>
<evidence type="ECO:0000256" key="2">
    <source>
        <dbReference type="ARBA" id="ARBA00008873"/>
    </source>
</evidence>
<evidence type="ECO:0000256" key="6">
    <source>
        <dbReference type="ARBA" id="ARBA00022989"/>
    </source>
</evidence>
<dbReference type="InterPro" id="IPR002524">
    <property type="entry name" value="Cation_efflux"/>
</dbReference>
<gene>
    <name evidence="12" type="ORF">E4T88_17340</name>
</gene>
<evidence type="ECO:0000313" key="12">
    <source>
        <dbReference type="EMBL" id="TFU86193.1"/>
    </source>
</evidence>
<evidence type="ECO:0000256" key="9">
    <source>
        <dbReference type="SAM" id="Phobius"/>
    </source>
</evidence>
<reference evidence="12 13" key="1">
    <citation type="submission" date="2019-03" db="EMBL/GenBank/DDBJ databases">
        <title>Diversity of the mouse oral microbiome.</title>
        <authorList>
            <person name="Joseph S."/>
            <person name="Aduse-Opoku J."/>
            <person name="Curtis M."/>
            <person name="Wade W."/>
            <person name="Hashim A."/>
        </authorList>
    </citation>
    <scope>NUCLEOTIDE SEQUENCE [LARGE SCALE GENOMIC DNA]</scope>
    <source>
        <strain evidence="12 13">P11</strain>
    </source>
</reference>
<evidence type="ECO:0000313" key="13">
    <source>
        <dbReference type="Proteomes" id="UP000298285"/>
    </source>
</evidence>
<protein>
    <submittedName>
        <fullName evidence="12">Cation transporter</fullName>
    </submittedName>
</protein>
<evidence type="ECO:0000256" key="3">
    <source>
        <dbReference type="ARBA" id="ARBA00022448"/>
    </source>
</evidence>
<evidence type="ECO:0000259" key="11">
    <source>
        <dbReference type="Pfam" id="PF16916"/>
    </source>
</evidence>
<feature type="domain" description="Cation efflux protein transmembrane" evidence="10">
    <location>
        <begin position="1"/>
        <end position="49"/>
    </location>
</feature>
<sequence length="154" mass="16477">LGSLGVIIGAIIIRYTGWTTVDAIIAVLIGLWVLPRTWVLLKESLNILLEGVPNGMDIAEVRTSIATVSGVTSVHDLHIWALTSGKPSLTAHVVHDPSSTPEIVREAINAILADRFAVFHTTLQMESVPCRLADEMDSFTAPAKHVGGQAEGYA</sequence>
<dbReference type="NCBIfam" id="TIGR01297">
    <property type="entry name" value="CDF"/>
    <property type="match status" value="1"/>
</dbReference>
<dbReference type="OrthoDB" id="9809646at2"/>
<dbReference type="Pfam" id="PF16916">
    <property type="entry name" value="ZT_dimer"/>
    <property type="match status" value="1"/>
</dbReference>